<reference evidence="2" key="1">
    <citation type="journal article" date="2012" name="Nat. Genet.">
        <title>Whole-genome sequence of Schistosoma haematobium.</title>
        <authorList>
            <person name="Young N.D."/>
            <person name="Jex A.R."/>
            <person name="Li B."/>
            <person name="Liu S."/>
            <person name="Yang L."/>
            <person name="Xiong Z."/>
            <person name="Li Y."/>
            <person name="Cantacessi C."/>
            <person name="Hall R.S."/>
            <person name="Xu X."/>
            <person name="Chen F."/>
            <person name="Wu X."/>
            <person name="Zerlotini A."/>
            <person name="Oliveira G."/>
            <person name="Hofmann A."/>
            <person name="Zhang G."/>
            <person name="Fang X."/>
            <person name="Kang Y."/>
            <person name="Campbell B.E."/>
            <person name="Loukas A."/>
            <person name="Ranganathan S."/>
            <person name="Rollinson D."/>
            <person name="Rinaldi G."/>
            <person name="Brindley P.J."/>
            <person name="Yang H."/>
            <person name="Wang J."/>
            <person name="Wang J."/>
            <person name="Gasser R.B."/>
        </authorList>
    </citation>
    <scope>NUCLEOTIDE SEQUENCE</scope>
</reference>
<dbReference type="SMART" id="SM00181">
    <property type="entry name" value="EGF"/>
    <property type="match status" value="1"/>
</dbReference>
<dbReference type="AlphaFoldDB" id="A0A6A5D7U0"/>
<dbReference type="GeneID" id="24594209"/>
<reference evidence="2" key="2">
    <citation type="journal article" date="2019" name="Gigascience">
        <title>High-quality Schistosoma haematobium genome achieved by single-molecule and long-range sequencing.</title>
        <authorList>
            <person name="Stroehlein A.J."/>
            <person name="Korhonen P.K."/>
            <person name="Chong T.M."/>
            <person name="Lim Y.L."/>
            <person name="Chan K.G."/>
            <person name="Webster B."/>
            <person name="Rollinson D."/>
            <person name="Brindley P.J."/>
            <person name="Gasser R.B."/>
            <person name="Young N.D."/>
        </authorList>
    </citation>
    <scope>NUCLEOTIDE SEQUENCE</scope>
</reference>
<protein>
    <submittedName>
        <fullName evidence="2">Uncharacterized protein</fullName>
    </submittedName>
</protein>
<dbReference type="PROSITE" id="PS00022">
    <property type="entry name" value="EGF_1"/>
    <property type="match status" value="1"/>
</dbReference>
<name>A0A6A5D7U0_SCHHA</name>
<keyword evidence="1" id="KW-0245">EGF-like domain</keyword>
<dbReference type="EMBL" id="AMPZ03000004">
    <property type="protein sequence ID" value="KAH9584596.1"/>
    <property type="molecule type" value="Genomic_DNA"/>
</dbReference>
<dbReference type="Gene3D" id="2.10.25.10">
    <property type="entry name" value="Laminin"/>
    <property type="match status" value="1"/>
</dbReference>
<dbReference type="RefSeq" id="XP_051067406.1">
    <property type="nucleotide sequence ID" value="XM_051214255.1"/>
</dbReference>
<accession>A0A6A5D7U0</accession>
<feature type="disulfide bond" evidence="1">
    <location>
        <begin position="204"/>
        <end position="213"/>
    </location>
</feature>
<dbReference type="CTD" id="24594209"/>
<reference evidence="2" key="4">
    <citation type="journal article" date="2022" name="PLoS Pathog.">
        <title>Chromosome-level genome of Schistosoma haematobium underpins genome-wide explorations of molecular variation.</title>
        <authorList>
            <person name="Stroehlein A.J."/>
            <person name="Korhonen P.K."/>
            <person name="Lee V.V."/>
            <person name="Ralph S.A."/>
            <person name="Mentink-Kane M."/>
            <person name="You H."/>
            <person name="McManus D.P."/>
            <person name="Tchuente L.T."/>
            <person name="Stothard J.R."/>
            <person name="Kaur P."/>
            <person name="Dudchenko O."/>
            <person name="Aiden E.L."/>
            <person name="Yang B."/>
            <person name="Yang H."/>
            <person name="Emery A.M."/>
            <person name="Webster B.L."/>
            <person name="Brindley P.J."/>
            <person name="Rollinson D."/>
            <person name="Chang B.C.H."/>
            <person name="Gasser R.B."/>
            <person name="Young N.D."/>
        </authorList>
    </citation>
    <scope>NUCLEOTIDE SEQUENCE</scope>
</reference>
<gene>
    <name evidence="2" type="ORF">MS3_00006142</name>
</gene>
<comment type="caution">
    <text evidence="2">The sequence shown here is derived from an EMBL/GenBank/DDBJ whole genome shotgun (WGS) entry which is preliminary data.</text>
</comment>
<keyword evidence="3" id="KW-1185">Reference proteome</keyword>
<proteinExistence type="predicted"/>
<keyword evidence="1" id="KW-1015">Disulfide bond</keyword>
<evidence type="ECO:0000256" key="1">
    <source>
        <dbReference type="PROSITE-ProRule" id="PRU00076"/>
    </source>
</evidence>
<dbReference type="SUPFAM" id="SSF57184">
    <property type="entry name" value="Growth factor receptor domain"/>
    <property type="match status" value="1"/>
</dbReference>
<comment type="caution">
    <text evidence="1">Lacks conserved residue(s) required for the propagation of feature annotation.</text>
</comment>
<dbReference type="Proteomes" id="UP000471633">
    <property type="component" value="Unassembled WGS sequence"/>
</dbReference>
<evidence type="ECO:0000313" key="2">
    <source>
        <dbReference type="EMBL" id="KAH9584596.1"/>
    </source>
</evidence>
<sequence length="575" mass="66485">MWKSINFMILLLNYLTKADVNISYVIRNYQNPYNLDSRLRKCEALNVFGDHCDPFFHFAAYTTTEKWEKRSTLRKEAGPFVNSKYIDHILDTYEIQPIFPDAIEIELDIHDSDIDEDQRIALFRRTVPLETKGKHEFRMGVDVKVEAHIEITCTKDYYGQRCEVYCTPLYDLWKCDENTGARICSKPCLHGKCVLTSISAICECTLNWHGEFCQTPIESKLISTILAPDIKTIHIAKPLQINQSIRNQTRYIHLNNKINKLSMITTTTTPPPAAATTTTTFQSNSINKIKQMEMRKYNGTVQVVQLKFDNLHNTQNEHLNIDQSNNDTLFTLTTRNTQINLDQSKVSTIGNNSETMKQSDGNMNHLSGQFSNHETRNYIILAFIIIGLLIWLISVLIIGFVCYRRRHNRKVSVRKSALWTNINYEPNLYQTNLPSPTEPFIKQQYDHETLQNNIKLITNNNQINYPSLKKISPKSVLRNSLTLPKLPINEHHQRRSVHYTRTSNELSKLHFSTISHIPISSPSYSIDTQQTNLSPTDSCQPICDTTYEELTCCINDHLHWKHNNLLIAPKLTTFQ</sequence>
<reference evidence="2" key="3">
    <citation type="submission" date="2021-06" db="EMBL/GenBank/DDBJ databases">
        <title>Chromosome-level genome assembly for S. haematobium.</title>
        <authorList>
            <person name="Stroehlein A.J."/>
        </authorList>
    </citation>
    <scope>NUCLEOTIDE SEQUENCE</scope>
</reference>
<organism evidence="2 3">
    <name type="scientific">Schistosoma haematobium</name>
    <name type="common">Blood fluke</name>
    <dbReference type="NCBI Taxonomy" id="6185"/>
    <lineage>
        <taxon>Eukaryota</taxon>
        <taxon>Metazoa</taxon>
        <taxon>Spiralia</taxon>
        <taxon>Lophotrochozoa</taxon>
        <taxon>Platyhelminthes</taxon>
        <taxon>Trematoda</taxon>
        <taxon>Digenea</taxon>
        <taxon>Strigeidida</taxon>
        <taxon>Schistosomatoidea</taxon>
        <taxon>Schistosomatidae</taxon>
        <taxon>Schistosoma</taxon>
    </lineage>
</organism>
<dbReference type="InterPro" id="IPR009030">
    <property type="entry name" value="Growth_fac_rcpt_cys_sf"/>
</dbReference>
<evidence type="ECO:0000313" key="3">
    <source>
        <dbReference type="Proteomes" id="UP000471633"/>
    </source>
</evidence>
<dbReference type="KEGG" id="shx:MS3_00006142"/>
<dbReference type="PROSITE" id="PS50026">
    <property type="entry name" value="EGF_3"/>
    <property type="match status" value="1"/>
</dbReference>
<dbReference type="InterPro" id="IPR000742">
    <property type="entry name" value="EGF"/>
</dbReference>